<dbReference type="InParanoid" id="L2GMZ3"/>
<dbReference type="GeneID" id="19881770"/>
<dbReference type="STRING" id="993615.L2GMZ3"/>
<keyword evidence="2" id="KW-1185">Reference proteome</keyword>
<organism evidence="1 2">
    <name type="scientific">Vittaforma corneae (strain ATCC 50505)</name>
    <name type="common">Microsporidian parasite</name>
    <name type="synonym">Nosema corneum</name>
    <dbReference type="NCBI Taxonomy" id="993615"/>
    <lineage>
        <taxon>Eukaryota</taxon>
        <taxon>Fungi</taxon>
        <taxon>Fungi incertae sedis</taxon>
        <taxon>Microsporidia</taxon>
        <taxon>Nosematidae</taxon>
        <taxon>Vittaforma</taxon>
    </lineage>
</organism>
<proteinExistence type="predicted"/>
<dbReference type="HOGENOM" id="CLU_584226_0_0_1"/>
<reference evidence="2" key="1">
    <citation type="submission" date="2011-05" db="EMBL/GenBank/DDBJ databases">
        <title>The genome sequence of Vittaforma corneae strain ATCC 50505.</title>
        <authorList>
            <consortium name="The Broad Institute Genome Sequencing Platform"/>
            <person name="Cuomo C."/>
            <person name="Didier E."/>
            <person name="Bowers L."/>
            <person name="Young S.K."/>
            <person name="Zeng Q."/>
            <person name="Gargeya S."/>
            <person name="Fitzgerald M."/>
            <person name="Haas B."/>
            <person name="Abouelleil A."/>
            <person name="Alvarado L."/>
            <person name="Arachchi H.M."/>
            <person name="Berlin A."/>
            <person name="Chapman S.B."/>
            <person name="Gearin G."/>
            <person name="Goldberg J."/>
            <person name="Griggs A."/>
            <person name="Gujja S."/>
            <person name="Hansen M."/>
            <person name="Heiman D."/>
            <person name="Howarth C."/>
            <person name="Larimer J."/>
            <person name="Lui A."/>
            <person name="MacDonald P.J.P."/>
            <person name="McCowen C."/>
            <person name="Montmayeur A."/>
            <person name="Murphy C."/>
            <person name="Neiman D."/>
            <person name="Pearson M."/>
            <person name="Priest M."/>
            <person name="Roberts A."/>
            <person name="Saif S."/>
            <person name="Shea T."/>
            <person name="Sisk P."/>
            <person name="Stolte C."/>
            <person name="Sykes S."/>
            <person name="Wortman J."/>
            <person name="Nusbaum C."/>
            <person name="Birren B."/>
        </authorList>
    </citation>
    <scope>NUCLEOTIDE SEQUENCE [LARGE SCALE GENOMIC DNA]</scope>
    <source>
        <strain evidence="2">ATCC 50505</strain>
    </source>
</reference>
<evidence type="ECO:0008006" key="3">
    <source>
        <dbReference type="Google" id="ProtNLM"/>
    </source>
</evidence>
<sequence>MLKGLFSSKQDQAYSLSFGKIFYTKYNGIPCSKIALKSGTTKSYEILKHHPHPNIIPIFKLSRSSVYTKRIVPFTQAFEREKTEYNGYVIFKLKEALDFVHTVLKKEHRAISMESIVLEESGQVLLCNFERLKDFESQTLDYQMLSELCVQLTGSEEFVAQVEKNSNARGVADMNFYDSIFKLDLSMCKIEDKISMFENFLRNRSILPTITIKFLFNAFLKDAERDLNKEYKTKTLDFLYSLDEKYFNEDIKILFSILDSNIRAYLLQRFMNQSFTVQELDGITSDLSLGLQVKDKTIKKLTIDFIFQHSFSTEAMSFLLDTMASCTDSESMLLICNYLLGLNGERYCKQIYKLLLVFLSSEKNTLPVYKCIDKYCFNFDKIKIAKEILPSLCSRLIEKDNQEYCFALVEKILTFLRSHKDEIQSKDWSLKSIAGMFSKKAEQPSKFEERVSRFSKEELDEWKDIEIE</sequence>
<evidence type="ECO:0000313" key="2">
    <source>
        <dbReference type="Proteomes" id="UP000011082"/>
    </source>
</evidence>
<dbReference type="Proteomes" id="UP000011082">
    <property type="component" value="Unassembled WGS sequence"/>
</dbReference>
<dbReference type="EMBL" id="JH370137">
    <property type="protein sequence ID" value="ELA41875.1"/>
    <property type="molecule type" value="Genomic_DNA"/>
</dbReference>
<dbReference type="RefSeq" id="XP_007604505.1">
    <property type="nucleotide sequence ID" value="XM_007604443.1"/>
</dbReference>
<dbReference type="OMA" id="YKEYLMI"/>
<dbReference type="OrthoDB" id="447103at2759"/>
<name>L2GMZ3_VITCO</name>
<dbReference type="VEuPathDB" id="MicrosporidiaDB:VICG_01059"/>
<gene>
    <name evidence="1" type="ORF">VICG_01059</name>
</gene>
<accession>L2GMZ3</accession>
<dbReference type="AlphaFoldDB" id="L2GMZ3"/>
<protein>
    <recommendedName>
        <fullName evidence="3">Protein kinase domain-containing protein</fullName>
    </recommendedName>
</protein>
<evidence type="ECO:0000313" key="1">
    <source>
        <dbReference type="EMBL" id="ELA41875.1"/>
    </source>
</evidence>